<name>A0A9D1IN62_9FIRM</name>
<dbReference type="Proteomes" id="UP000824074">
    <property type="component" value="Unassembled WGS sequence"/>
</dbReference>
<dbReference type="InterPro" id="IPR053136">
    <property type="entry name" value="UTP_pyrophosphatase-like"/>
</dbReference>
<dbReference type="CDD" id="cd07344">
    <property type="entry name" value="M48_yhfN_like"/>
    <property type="match status" value="1"/>
</dbReference>
<gene>
    <name evidence="2" type="ORF">IAB68_05390</name>
</gene>
<sequence length="212" mass="25764">MHFLIDDIEYNVIIEKKNNKNLYIRVDKDLNIKVSAPFLYTKKMIMGILKENEKSVIRMIKNQKKKNENEKDECYNLLGSKLNVLYKDVKRPVFTDNTLIVKDDKMLDNWFKREAKKVFKYYLDEAYYVFDEKIPYPKLKIRSMKTRWGVCNRRDNSVTLNLELIKKDKKYLNYVIVHELSHFVHFDHSKAFWKTVNKYCPEYKLVRKELKE</sequence>
<evidence type="ECO:0000313" key="2">
    <source>
        <dbReference type="EMBL" id="HIU40715.1"/>
    </source>
</evidence>
<evidence type="ECO:0000259" key="1">
    <source>
        <dbReference type="Pfam" id="PF01863"/>
    </source>
</evidence>
<protein>
    <submittedName>
        <fullName evidence="2">DUF45 domain-containing protein</fullName>
    </submittedName>
</protein>
<accession>A0A9D1IN62</accession>
<dbReference type="AlphaFoldDB" id="A0A9D1IN62"/>
<dbReference type="InterPro" id="IPR002725">
    <property type="entry name" value="YgjP-like_metallopeptidase"/>
</dbReference>
<dbReference type="PANTHER" id="PTHR30399">
    <property type="entry name" value="UNCHARACTERIZED PROTEIN YGJP"/>
    <property type="match status" value="1"/>
</dbReference>
<dbReference type="PANTHER" id="PTHR30399:SF1">
    <property type="entry name" value="UTP PYROPHOSPHATASE"/>
    <property type="match status" value="1"/>
</dbReference>
<organism evidence="2 3">
    <name type="scientific">Candidatus Aphodocola excrementigallinarum</name>
    <dbReference type="NCBI Taxonomy" id="2840670"/>
    <lineage>
        <taxon>Bacteria</taxon>
        <taxon>Bacillati</taxon>
        <taxon>Bacillota</taxon>
        <taxon>Bacilli</taxon>
        <taxon>Candidatus Aphodocola</taxon>
    </lineage>
</organism>
<dbReference type="Pfam" id="PF01863">
    <property type="entry name" value="YgjP-like"/>
    <property type="match status" value="1"/>
</dbReference>
<evidence type="ECO:0000313" key="3">
    <source>
        <dbReference type="Proteomes" id="UP000824074"/>
    </source>
</evidence>
<reference evidence="2" key="1">
    <citation type="submission" date="2020-10" db="EMBL/GenBank/DDBJ databases">
        <authorList>
            <person name="Gilroy R."/>
        </authorList>
    </citation>
    <scope>NUCLEOTIDE SEQUENCE</scope>
    <source>
        <strain evidence="2">CHK193-30670</strain>
    </source>
</reference>
<feature type="domain" description="YgjP-like metallopeptidase" evidence="1">
    <location>
        <begin position="20"/>
        <end position="212"/>
    </location>
</feature>
<proteinExistence type="predicted"/>
<comment type="caution">
    <text evidence="2">The sequence shown here is derived from an EMBL/GenBank/DDBJ whole genome shotgun (WGS) entry which is preliminary data.</text>
</comment>
<reference evidence="2" key="2">
    <citation type="journal article" date="2021" name="PeerJ">
        <title>Extensive microbial diversity within the chicken gut microbiome revealed by metagenomics and culture.</title>
        <authorList>
            <person name="Gilroy R."/>
            <person name="Ravi A."/>
            <person name="Getino M."/>
            <person name="Pursley I."/>
            <person name="Horton D.L."/>
            <person name="Alikhan N.F."/>
            <person name="Baker D."/>
            <person name="Gharbi K."/>
            <person name="Hall N."/>
            <person name="Watson M."/>
            <person name="Adriaenssens E.M."/>
            <person name="Foster-Nyarko E."/>
            <person name="Jarju S."/>
            <person name="Secka A."/>
            <person name="Antonio M."/>
            <person name="Oren A."/>
            <person name="Chaudhuri R.R."/>
            <person name="La Ragione R."/>
            <person name="Hildebrand F."/>
            <person name="Pallen M.J."/>
        </authorList>
    </citation>
    <scope>NUCLEOTIDE SEQUENCE</scope>
    <source>
        <strain evidence="2">CHK193-30670</strain>
    </source>
</reference>
<dbReference type="EMBL" id="DVMT01000053">
    <property type="protein sequence ID" value="HIU40715.1"/>
    <property type="molecule type" value="Genomic_DNA"/>
</dbReference>
<dbReference type="Gene3D" id="3.30.2010.10">
    <property type="entry name" value="Metalloproteases ('zincins'), catalytic domain"/>
    <property type="match status" value="1"/>
</dbReference>